<name>A0A1C9EGW4_9CAUD</name>
<accession>A0A1C9EGW4</accession>
<proteinExistence type="predicted"/>
<dbReference type="KEGG" id="vg:29060980"/>
<evidence type="ECO:0000313" key="3">
    <source>
        <dbReference type="Proteomes" id="UP000203815"/>
    </source>
</evidence>
<keyword evidence="1" id="KW-0175">Coiled coil</keyword>
<reference evidence="2 3" key="1">
    <citation type="submission" date="2016-07" db="EMBL/GenBank/DDBJ databases">
        <authorList>
            <person name="Ahrens W.T."/>
            <person name="Alaniz S.M."/>
            <person name="Alfonso A.J."/>
            <person name="Andrade A.E."/>
            <person name="Blake C.D."/>
            <person name="Denney K.A."/>
            <person name="Edwards N.C."/>
            <person name="Flores L.M."/>
            <person name="Frontera C.D."/>
            <person name="Frontera J.K."/>
            <person name="Goins A.N."/>
            <person name="Harris C.E."/>
            <person name="Hinojosa K.L."/>
            <person name="Long R.M."/>
            <person name="Lopez J.C."/>
            <person name="Miller C.B."/>
            <person name="Mojica J.C."/>
            <person name="Morales C.A."/>
            <person name="Pena M.C."/>
            <person name="Quezada B.E."/>
            <person name="Rincon P.M."/>
            <person name="Robertson S."/>
            <person name="Soto A.J."/>
            <person name="Vasquez A.D."/>
            <person name="Villegas D.K."/>
            <person name="Vulgamore J.L."/>
            <person name="Robertson M."/>
            <person name="Hatherill J.R."/>
            <person name="Dovalina S.A."/>
            <person name="Zhang D."/>
            <person name="Delesalle V.A."/>
            <person name="Garlena R.A."/>
            <person name="Russell D.A."/>
            <person name="Pope W.H."/>
            <person name="Jacobs-Sera D."/>
            <person name="Hendrix R.W."/>
            <person name="Hatfull G.F."/>
        </authorList>
    </citation>
    <scope>NUCLEOTIDE SEQUENCE [LARGE SCALE GENOMIC DNA]</scope>
</reference>
<organism evidence="2 3">
    <name type="scientific">Mycobacterium phage Gengar</name>
    <dbReference type="NCBI Taxonomy" id="1891963"/>
    <lineage>
        <taxon>Viruses</taxon>
        <taxon>Duplodnaviria</taxon>
        <taxon>Heunggongvirae</taxon>
        <taxon>Uroviricota</taxon>
        <taxon>Caudoviricetes</taxon>
        <taxon>Weiservirinae</taxon>
        <taxon>Kratiovirus</taxon>
        <taxon>Kratiovirus gengar</taxon>
    </lineage>
</organism>
<sequence>MKNNTAQQILDTMFGIGRTREDRRADELATVDRAHAHVTRLQAEARAALAAGRLDEAEKLLDRAEAANRAARHYINRAARI</sequence>
<dbReference type="Proteomes" id="UP000203815">
    <property type="component" value="Segment"/>
</dbReference>
<feature type="coiled-coil region" evidence="1">
    <location>
        <begin position="47"/>
        <end position="77"/>
    </location>
</feature>
<evidence type="ECO:0000256" key="1">
    <source>
        <dbReference type="SAM" id="Coils"/>
    </source>
</evidence>
<dbReference type="GeneID" id="29060980"/>
<protein>
    <submittedName>
        <fullName evidence="2">Uncharacterized protein</fullName>
    </submittedName>
</protein>
<keyword evidence="3" id="KW-1185">Reference proteome</keyword>
<dbReference type="OrthoDB" id="41090at10239"/>
<gene>
    <name evidence="2" type="ORF">SEA_GENGAR_85</name>
</gene>
<evidence type="ECO:0000313" key="2">
    <source>
        <dbReference type="EMBL" id="AON96740.1"/>
    </source>
</evidence>
<dbReference type="RefSeq" id="YP_009282330.1">
    <property type="nucleotide sequence ID" value="NC_031035.1"/>
</dbReference>
<dbReference type="EMBL" id="KX636165">
    <property type="protein sequence ID" value="AON96740.1"/>
    <property type="molecule type" value="Genomic_DNA"/>
</dbReference>